<dbReference type="AlphaFoldDB" id="A0A9E8RVA5"/>
<feature type="signal peptide" evidence="2">
    <location>
        <begin position="1"/>
        <end position="20"/>
    </location>
</feature>
<dbReference type="RefSeq" id="WP_275416485.1">
    <property type="nucleotide sequence ID" value="NZ_CP106878.1"/>
</dbReference>
<dbReference type="Pfam" id="PF04392">
    <property type="entry name" value="ABC_sub_bind"/>
    <property type="match status" value="1"/>
</dbReference>
<dbReference type="EMBL" id="CP106878">
    <property type="protein sequence ID" value="WAA08703.1"/>
    <property type="molecule type" value="Genomic_DNA"/>
</dbReference>
<dbReference type="KEGG" id="faf:OE104_08610"/>
<gene>
    <name evidence="3" type="ORF">OE104_08610</name>
</gene>
<dbReference type="Proteomes" id="UP001164718">
    <property type="component" value="Chromosome"/>
</dbReference>
<dbReference type="InterPro" id="IPR007487">
    <property type="entry name" value="ABC_transpt-TYRBP-like"/>
</dbReference>
<keyword evidence="4" id="KW-1185">Reference proteome</keyword>
<accession>A0A9E8RVA5</accession>
<reference evidence="3" key="1">
    <citation type="submission" date="2022-09" db="EMBL/GenBank/DDBJ databases">
        <title>Complete Genomes of Fervidibacillus albus and Fervidibacillus halotolerans isolated from tidal flat sediments.</title>
        <authorList>
            <person name="Kwon K.K."/>
            <person name="Yang S.-H."/>
            <person name="Park M.J."/>
            <person name="Oh H.-M."/>
        </authorList>
    </citation>
    <scope>NUCLEOTIDE SEQUENCE</scope>
    <source>
        <strain evidence="3">MEBiC13591</strain>
    </source>
</reference>
<dbReference type="InterPro" id="IPR028082">
    <property type="entry name" value="Peripla_BP_I"/>
</dbReference>
<keyword evidence="2" id="KW-0732">Signal</keyword>
<evidence type="ECO:0000313" key="3">
    <source>
        <dbReference type="EMBL" id="WAA08703.1"/>
    </source>
</evidence>
<dbReference type="CDD" id="cd06325">
    <property type="entry name" value="PBP1_ABC_unchar_transporter"/>
    <property type="match status" value="1"/>
</dbReference>
<feature type="chain" id="PRO_5038804615" evidence="2">
    <location>
        <begin position="21"/>
        <end position="341"/>
    </location>
</feature>
<evidence type="ECO:0000256" key="2">
    <source>
        <dbReference type="SAM" id="SignalP"/>
    </source>
</evidence>
<sequence length="341" mass="36257">MRKGSLSVLTLLLALMMVLAACGSNNDSEDETTGDSDNTAENGEQEEITYEVGISLFVDHPSLNAAEEGFKKALEDAGLKVEYNKQNAQADPNTAKTIAQNLVNAGVDLIFANATPSAQAVVSETDSIPVVFTSVTDPVGAELVDSMESPGGNVTGTADMHPDAIPNTVQFIAEQMEAKTIGTIYNAGEQNSVKQIEVMKEAMEGTGLELVEKTVANTSEVKQAADSLVGDVDVIFIVTDNTVVNGLEAVISVAEENDIPLFVGELDSVARGGFAAYGFDYYDIGYEAGQLAVQILKDGKDPSELPAQYPQNLKLVINKTAAEAMGIELKSEWDDMAEYIE</sequence>
<dbReference type="PANTHER" id="PTHR35271">
    <property type="entry name" value="ABC TRANSPORTER, SUBSTRATE-BINDING LIPOPROTEIN-RELATED"/>
    <property type="match status" value="1"/>
</dbReference>
<evidence type="ECO:0000313" key="4">
    <source>
        <dbReference type="Proteomes" id="UP001164718"/>
    </source>
</evidence>
<dbReference type="PROSITE" id="PS51257">
    <property type="entry name" value="PROKAR_LIPOPROTEIN"/>
    <property type="match status" value="1"/>
</dbReference>
<dbReference type="PANTHER" id="PTHR35271:SF1">
    <property type="entry name" value="ABC TRANSPORTER, SUBSTRATE-BINDING LIPOPROTEIN"/>
    <property type="match status" value="1"/>
</dbReference>
<proteinExistence type="predicted"/>
<name>A0A9E8RVA5_9BACI</name>
<protein>
    <submittedName>
        <fullName evidence="3">ABC transporter substrate-binding protein</fullName>
    </submittedName>
</protein>
<dbReference type="Gene3D" id="3.40.50.2300">
    <property type="match status" value="2"/>
</dbReference>
<evidence type="ECO:0000256" key="1">
    <source>
        <dbReference type="SAM" id="MobiDB-lite"/>
    </source>
</evidence>
<dbReference type="SUPFAM" id="SSF53822">
    <property type="entry name" value="Periplasmic binding protein-like I"/>
    <property type="match status" value="1"/>
</dbReference>
<organism evidence="3 4">
    <name type="scientific">Fervidibacillus albus</name>
    <dbReference type="NCBI Taxonomy" id="2980026"/>
    <lineage>
        <taxon>Bacteria</taxon>
        <taxon>Bacillati</taxon>
        <taxon>Bacillota</taxon>
        <taxon>Bacilli</taxon>
        <taxon>Bacillales</taxon>
        <taxon>Bacillaceae</taxon>
        <taxon>Fervidibacillus</taxon>
    </lineage>
</organism>
<feature type="region of interest" description="Disordered" evidence="1">
    <location>
        <begin position="25"/>
        <end position="44"/>
    </location>
</feature>